<keyword evidence="2" id="KW-1185">Reference proteome</keyword>
<evidence type="ECO:0000313" key="1">
    <source>
        <dbReference type="EMBL" id="SIR88564.1"/>
    </source>
</evidence>
<proteinExistence type="predicted"/>
<dbReference type="EMBL" id="FTNO01000006">
    <property type="protein sequence ID" value="SIR88564.1"/>
    <property type="molecule type" value="Genomic_DNA"/>
</dbReference>
<dbReference type="AlphaFoldDB" id="A0A1N7EKI7"/>
<accession>A0A1N7EKI7</accession>
<sequence length="103" mass="11559">MCCELMATMTGERERDTSGQFTEETTDGDILTTMRESEFPAVTAQWVVAPQAERKTVIRRPRYLSGMGLLQDVLCITGIKHNYGDVHGGMKRCRNCGNVEKTE</sequence>
<dbReference type="Proteomes" id="UP000186914">
    <property type="component" value="Unassembled WGS sequence"/>
</dbReference>
<reference evidence="2" key="1">
    <citation type="submission" date="2017-01" db="EMBL/GenBank/DDBJ databases">
        <authorList>
            <person name="Varghese N."/>
            <person name="Submissions S."/>
        </authorList>
    </citation>
    <scope>NUCLEOTIDE SEQUENCE [LARGE SCALE GENOMIC DNA]</scope>
    <source>
        <strain evidence="2">CGMCC 1.7737</strain>
    </source>
</reference>
<organism evidence="1 2">
    <name type="scientific">Haladaptatus litoreus</name>
    <dbReference type="NCBI Taxonomy" id="553468"/>
    <lineage>
        <taxon>Archaea</taxon>
        <taxon>Methanobacteriati</taxon>
        <taxon>Methanobacteriota</taxon>
        <taxon>Stenosarchaea group</taxon>
        <taxon>Halobacteria</taxon>
        <taxon>Halobacteriales</taxon>
        <taxon>Haladaptataceae</taxon>
        <taxon>Haladaptatus</taxon>
    </lineage>
</organism>
<name>A0A1N7EKI7_9EURY</name>
<evidence type="ECO:0000313" key="2">
    <source>
        <dbReference type="Proteomes" id="UP000186914"/>
    </source>
</evidence>
<protein>
    <submittedName>
        <fullName evidence="1">Uncharacterized protein</fullName>
    </submittedName>
</protein>
<gene>
    <name evidence="1" type="ORF">SAMN05421858_4335</name>
</gene>